<dbReference type="RefSeq" id="WP_030108468.1">
    <property type="nucleotide sequence ID" value="NZ_BAAABQ010000073.1"/>
</dbReference>
<accession>A0ABR6BNT8</accession>
<evidence type="ECO:0000313" key="3">
    <source>
        <dbReference type="Proteomes" id="UP000517916"/>
    </source>
</evidence>
<dbReference type="SMART" id="SM00960">
    <property type="entry name" value="Robl_LC7"/>
    <property type="match status" value="1"/>
</dbReference>
<dbReference type="InterPro" id="IPR053141">
    <property type="entry name" value="Mycobact_SerProt_Inhib_Rv3364c"/>
</dbReference>
<dbReference type="EMBL" id="JACJID010000004">
    <property type="protein sequence ID" value="MBA8928533.1"/>
    <property type="molecule type" value="Genomic_DNA"/>
</dbReference>
<keyword evidence="3" id="KW-1185">Reference proteome</keyword>
<dbReference type="Proteomes" id="UP000517916">
    <property type="component" value="Unassembled WGS sequence"/>
</dbReference>
<proteinExistence type="predicted"/>
<name>A0ABR6BNT8_9PSEU</name>
<sequence>MNDKAHSETDLNWLLDNLVERVVDARHAVVLSADGLLIGKSRGLSRDDSDQLSAMASAFQSLAKGTGRHFGGGQVRQTIVEMEHAFLFVTAAGRGACLAVLAEETADVGQIAYEMNLLVKQVGAYLTAAPRSAAEQGA</sequence>
<dbReference type="InterPro" id="IPR004942">
    <property type="entry name" value="Roadblock/LAMTOR2_dom"/>
</dbReference>
<dbReference type="PANTHER" id="PTHR36222:SF1">
    <property type="entry name" value="SERINE PROTEASE INHIBITOR RV3364C"/>
    <property type="match status" value="1"/>
</dbReference>
<gene>
    <name evidence="2" type="ORF">BC739_005750</name>
</gene>
<evidence type="ECO:0000313" key="2">
    <source>
        <dbReference type="EMBL" id="MBA8928533.1"/>
    </source>
</evidence>
<dbReference type="PANTHER" id="PTHR36222">
    <property type="entry name" value="SERINE PROTEASE INHIBITOR RV3364C"/>
    <property type="match status" value="1"/>
</dbReference>
<dbReference type="SUPFAM" id="SSF103196">
    <property type="entry name" value="Roadblock/LC7 domain"/>
    <property type="match status" value="1"/>
</dbReference>
<protein>
    <submittedName>
        <fullName evidence="2">Regulator of Ras-like GTPase activity (Roadblock/LC7/MglB family)</fullName>
    </submittedName>
</protein>
<reference evidence="2 3" key="1">
    <citation type="submission" date="2020-08" db="EMBL/GenBank/DDBJ databases">
        <title>Genomic Encyclopedia of Archaeal and Bacterial Type Strains, Phase II (KMG-II): from individual species to whole genera.</title>
        <authorList>
            <person name="Goeker M."/>
        </authorList>
    </citation>
    <scope>NUCLEOTIDE SEQUENCE [LARGE SCALE GENOMIC DNA]</scope>
    <source>
        <strain evidence="2 3">DSM 43850</strain>
    </source>
</reference>
<dbReference type="Gene3D" id="3.30.450.30">
    <property type="entry name" value="Dynein light chain 2a, cytoplasmic"/>
    <property type="match status" value="1"/>
</dbReference>
<dbReference type="Pfam" id="PF03259">
    <property type="entry name" value="Robl_LC7"/>
    <property type="match status" value="1"/>
</dbReference>
<organism evidence="2 3">
    <name type="scientific">Kutzneria viridogrisea</name>
    <dbReference type="NCBI Taxonomy" id="47990"/>
    <lineage>
        <taxon>Bacteria</taxon>
        <taxon>Bacillati</taxon>
        <taxon>Actinomycetota</taxon>
        <taxon>Actinomycetes</taxon>
        <taxon>Pseudonocardiales</taxon>
        <taxon>Pseudonocardiaceae</taxon>
        <taxon>Kutzneria</taxon>
    </lineage>
</organism>
<evidence type="ECO:0000259" key="1">
    <source>
        <dbReference type="SMART" id="SM00960"/>
    </source>
</evidence>
<feature type="domain" description="Roadblock/LAMTOR2" evidence="1">
    <location>
        <begin position="12"/>
        <end position="102"/>
    </location>
</feature>
<comment type="caution">
    <text evidence="2">The sequence shown here is derived from an EMBL/GenBank/DDBJ whole genome shotgun (WGS) entry which is preliminary data.</text>
</comment>